<keyword evidence="3" id="KW-0813">Transport</keyword>
<dbReference type="Proteomes" id="UP000270021">
    <property type="component" value="Chromosome"/>
</dbReference>
<proteinExistence type="inferred from homology"/>
<sequence>MIIRSRSHLGLIAVAAAAALTLSACGDDADTTAGGNAGGGQESQETTSESQVTDMAGNTVELPADPQSIIATDNRTFGTLADWGIELSAAPIDLMPVADESLAVYTESDEIENLGNHREPNMEAFITTEPDLILNGQRFAQYEEQIRDLVGDTAFVSTEIDIANVVIDDGLRELTALLGDIFGRQDDADQLIADFDESIDRAAAAYESDQTVVGLMTTGGSINYVAPSTGRTIGPIFDVLGLTPALDRDGSSNHQGDDISVEAIADANPDWILVLDRDAGAGTEGAASARELIAESEALAGVTAVQEGNIIYLDPTFYVAEDIQHYTELFNQMADAFEAK</sequence>
<name>A0A3S8Z962_9ACTO</name>
<evidence type="ECO:0000256" key="6">
    <source>
        <dbReference type="SAM" id="SignalP"/>
    </source>
</evidence>
<keyword evidence="9" id="KW-1185">Reference proteome</keyword>
<dbReference type="Pfam" id="PF01497">
    <property type="entry name" value="Peripla_BP_2"/>
    <property type="match status" value="1"/>
</dbReference>
<evidence type="ECO:0000313" key="8">
    <source>
        <dbReference type="EMBL" id="AZN29866.1"/>
    </source>
</evidence>
<evidence type="ECO:0000256" key="5">
    <source>
        <dbReference type="SAM" id="MobiDB-lite"/>
    </source>
</evidence>
<comment type="subcellular location">
    <subcellularLocation>
        <location evidence="1">Cell envelope</location>
    </subcellularLocation>
</comment>
<feature type="domain" description="Fe/B12 periplasmic-binding" evidence="7">
    <location>
        <begin position="68"/>
        <end position="340"/>
    </location>
</feature>
<dbReference type="PANTHER" id="PTHR30532">
    <property type="entry name" value="IRON III DICITRATE-BINDING PERIPLASMIC PROTEIN"/>
    <property type="match status" value="1"/>
</dbReference>
<dbReference type="PROSITE" id="PS51257">
    <property type="entry name" value="PROKAR_LIPOPROTEIN"/>
    <property type="match status" value="1"/>
</dbReference>
<dbReference type="PANTHER" id="PTHR30532:SF28">
    <property type="entry name" value="PETROBACTIN-BINDING PROTEIN YCLQ"/>
    <property type="match status" value="1"/>
</dbReference>
<dbReference type="EMBL" id="CP034438">
    <property type="protein sequence ID" value="AZN29866.1"/>
    <property type="molecule type" value="Genomic_DNA"/>
</dbReference>
<dbReference type="Gene3D" id="3.40.50.1980">
    <property type="entry name" value="Nitrogenase molybdenum iron protein domain"/>
    <property type="match status" value="2"/>
</dbReference>
<organism evidence="8 9">
    <name type="scientific">Flaviflexus salsibiostraticola</name>
    <dbReference type="NCBI Taxonomy" id="1282737"/>
    <lineage>
        <taxon>Bacteria</taxon>
        <taxon>Bacillati</taxon>
        <taxon>Actinomycetota</taxon>
        <taxon>Actinomycetes</taxon>
        <taxon>Actinomycetales</taxon>
        <taxon>Actinomycetaceae</taxon>
        <taxon>Flaviflexus</taxon>
    </lineage>
</organism>
<feature type="chain" id="PRO_5038772402" evidence="6">
    <location>
        <begin position="27"/>
        <end position="340"/>
    </location>
</feature>
<evidence type="ECO:0000313" key="9">
    <source>
        <dbReference type="Proteomes" id="UP000270021"/>
    </source>
</evidence>
<dbReference type="PROSITE" id="PS50983">
    <property type="entry name" value="FE_B12_PBP"/>
    <property type="match status" value="1"/>
</dbReference>
<feature type="signal peptide" evidence="6">
    <location>
        <begin position="1"/>
        <end position="26"/>
    </location>
</feature>
<dbReference type="GO" id="GO:1901678">
    <property type="term" value="P:iron coordination entity transport"/>
    <property type="evidence" value="ECO:0007669"/>
    <property type="project" value="UniProtKB-ARBA"/>
</dbReference>
<protein>
    <submittedName>
        <fullName evidence="8">Iron ABC transporter substrate-binding protein</fullName>
    </submittedName>
</protein>
<gene>
    <name evidence="8" type="ORF">EJO69_05785</name>
</gene>
<dbReference type="InterPro" id="IPR002491">
    <property type="entry name" value="ABC_transptr_periplasmic_BD"/>
</dbReference>
<feature type="region of interest" description="Disordered" evidence="5">
    <location>
        <begin position="33"/>
        <end position="53"/>
    </location>
</feature>
<keyword evidence="4 6" id="KW-0732">Signal</keyword>
<dbReference type="RefSeq" id="WP_126040113.1">
    <property type="nucleotide sequence ID" value="NZ_CP034438.1"/>
</dbReference>
<dbReference type="OrthoDB" id="63946at2"/>
<dbReference type="SUPFAM" id="SSF53807">
    <property type="entry name" value="Helical backbone' metal receptor"/>
    <property type="match status" value="1"/>
</dbReference>
<evidence type="ECO:0000259" key="7">
    <source>
        <dbReference type="PROSITE" id="PS50983"/>
    </source>
</evidence>
<accession>A0A3S8Z962</accession>
<dbReference type="KEGG" id="fsl:EJO69_05785"/>
<dbReference type="InterPro" id="IPR051313">
    <property type="entry name" value="Bact_iron-sidero_bind"/>
</dbReference>
<evidence type="ECO:0000256" key="4">
    <source>
        <dbReference type="ARBA" id="ARBA00022729"/>
    </source>
</evidence>
<feature type="compositionally biased region" description="Polar residues" evidence="5">
    <location>
        <begin position="42"/>
        <end position="53"/>
    </location>
</feature>
<evidence type="ECO:0000256" key="1">
    <source>
        <dbReference type="ARBA" id="ARBA00004196"/>
    </source>
</evidence>
<dbReference type="AlphaFoldDB" id="A0A3S8Z962"/>
<evidence type="ECO:0000256" key="3">
    <source>
        <dbReference type="ARBA" id="ARBA00022448"/>
    </source>
</evidence>
<evidence type="ECO:0000256" key="2">
    <source>
        <dbReference type="ARBA" id="ARBA00008814"/>
    </source>
</evidence>
<dbReference type="GO" id="GO:0030288">
    <property type="term" value="C:outer membrane-bounded periplasmic space"/>
    <property type="evidence" value="ECO:0007669"/>
    <property type="project" value="TreeGrafter"/>
</dbReference>
<reference evidence="8 9" key="1">
    <citation type="submission" date="2018-12" db="EMBL/GenBank/DDBJ databases">
        <title>Complete genome sequence of Flaviflexus salsibiostraticola KCTC 33148.</title>
        <authorList>
            <person name="Bae J.-W."/>
        </authorList>
    </citation>
    <scope>NUCLEOTIDE SEQUENCE [LARGE SCALE GENOMIC DNA]</scope>
    <source>
        <strain evidence="8 9">KCTC 33148</strain>
    </source>
</reference>
<comment type="similarity">
    <text evidence="2">Belongs to the bacterial solute-binding protein 8 family.</text>
</comment>